<protein>
    <submittedName>
        <fullName evidence="1">Uncharacterized protein</fullName>
    </submittedName>
</protein>
<proteinExistence type="predicted"/>
<name>C4WNU5_9HYPH</name>
<reference evidence="1 2" key="1">
    <citation type="submission" date="2009-05" db="EMBL/GenBank/DDBJ databases">
        <authorList>
            <person name="Setubal J.C."/>
            <person name="Boyle S."/>
            <person name="Crasta O.R."/>
            <person name="Gillespie J.J."/>
            <person name="Kenyon R.W."/>
            <person name="Lu J."/>
            <person name="Mane S."/>
            <person name="Nagrani S."/>
            <person name="Shallom J.M."/>
            <person name="Shallom S."/>
            <person name="Shukla M."/>
            <person name="Snyder E.E."/>
            <person name="Sobral B.W."/>
            <person name="Wattam A.R."/>
            <person name="Will R."/>
            <person name="Williams K."/>
            <person name="Yoo H."/>
            <person name="Munk C."/>
            <person name="Tapia R."/>
            <person name="Green L."/>
            <person name="Rogers Y."/>
            <person name="Detter J.C."/>
            <person name="Bruce D."/>
            <person name="Brettin T.S."/>
            <person name="Tsolis R."/>
        </authorList>
    </citation>
    <scope>NUCLEOTIDE SEQUENCE [LARGE SCALE GENOMIC DNA]</scope>
    <source>
        <strain evidence="1 2">LMG 3301</strain>
    </source>
</reference>
<evidence type="ECO:0000313" key="1">
    <source>
        <dbReference type="EMBL" id="EEQ94022.1"/>
    </source>
</evidence>
<sequence>MTKFIEMMNRCSVSDQATDRKANFSAKSDKTVSLPLADNLLASECD</sequence>
<dbReference type="Proteomes" id="UP000004386">
    <property type="component" value="Unassembled WGS sequence"/>
</dbReference>
<organism evidence="1 2">
    <name type="scientific">Brucella intermedia LMG 3301</name>
    <dbReference type="NCBI Taxonomy" id="641118"/>
    <lineage>
        <taxon>Bacteria</taxon>
        <taxon>Pseudomonadati</taxon>
        <taxon>Pseudomonadota</taxon>
        <taxon>Alphaproteobacteria</taxon>
        <taxon>Hyphomicrobiales</taxon>
        <taxon>Brucellaceae</taxon>
        <taxon>Brucella/Ochrobactrum group</taxon>
        <taxon>Brucella</taxon>
    </lineage>
</organism>
<dbReference type="HOGENOM" id="CLU_3186516_0_0_5"/>
<dbReference type="AlphaFoldDB" id="C4WNU5"/>
<evidence type="ECO:0000313" key="2">
    <source>
        <dbReference type="Proteomes" id="UP000004386"/>
    </source>
</evidence>
<gene>
    <name evidence="1" type="ORF">OINT_2001223</name>
</gene>
<accession>C4WNU5</accession>
<comment type="caution">
    <text evidence="1">The sequence shown here is derived from an EMBL/GenBank/DDBJ whole genome shotgun (WGS) entry which is preliminary data.</text>
</comment>
<dbReference type="EMBL" id="ACQA01000002">
    <property type="protein sequence ID" value="EEQ94022.1"/>
    <property type="molecule type" value="Genomic_DNA"/>
</dbReference>